<dbReference type="InterPro" id="IPR036864">
    <property type="entry name" value="Zn2-C6_fun-type_DNA-bd_sf"/>
</dbReference>
<evidence type="ECO:0000256" key="2">
    <source>
        <dbReference type="ARBA" id="ARBA00022723"/>
    </source>
</evidence>
<evidence type="ECO:0000256" key="4">
    <source>
        <dbReference type="ARBA" id="ARBA00023015"/>
    </source>
</evidence>
<evidence type="ECO:0000313" key="11">
    <source>
        <dbReference type="Proteomes" id="UP000053477"/>
    </source>
</evidence>
<evidence type="ECO:0000256" key="8">
    <source>
        <dbReference type="SAM" id="MobiDB-lite"/>
    </source>
</evidence>
<dbReference type="Gene3D" id="4.10.240.10">
    <property type="entry name" value="Zn(2)-C6 fungal-type DNA-binding domain"/>
    <property type="match status" value="1"/>
</dbReference>
<accession>A0A0H2S316</accession>
<feature type="region of interest" description="Disordered" evidence="8">
    <location>
        <begin position="138"/>
        <end position="217"/>
    </location>
</feature>
<keyword evidence="5" id="KW-0238">DNA-binding</keyword>
<proteinExistence type="predicted"/>
<dbReference type="InterPro" id="IPR001138">
    <property type="entry name" value="Zn2Cys6_DnaBD"/>
</dbReference>
<keyword evidence="4" id="KW-0805">Transcription regulation</keyword>
<feature type="compositionally biased region" description="Basic and acidic residues" evidence="8">
    <location>
        <begin position="356"/>
        <end position="373"/>
    </location>
</feature>
<evidence type="ECO:0000256" key="3">
    <source>
        <dbReference type="ARBA" id="ARBA00022833"/>
    </source>
</evidence>
<evidence type="ECO:0000256" key="6">
    <source>
        <dbReference type="ARBA" id="ARBA00023163"/>
    </source>
</evidence>
<feature type="region of interest" description="Disordered" evidence="8">
    <location>
        <begin position="878"/>
        <end position="923"/>
    </location>
</feature>
<dbReference type="CDD" id="cd00067">
    <property type="entry name" value="GAL4"/>
    <property type="match status" value="1"/>
</dbReference>
<dbReference type="Pfam" id="PF00172">
    <property type="entry name" value="Zn_clus"/>
    <property type="match status" value="1"/>
</dbReference>
<sequence>MNVDEQPITGMEASPTSVAAPAGPVHPSAKRKRVTKACLVCAKSRRKCDGVQPHCGTCTSQGVNCSWSEVPTRRGPPKGYRKGAADPATLIPKIAKIREHIQALQVAYGESYVLDQLHRALFNGCEHWVIAGVSGAGVDKSASPEEPTNNKIESDAHAAQSRLSPVEEWVSEQRDERSPVRAPYDYDRYQTPEPREDDETSVHEEEDGLEEGSSSGKAFLATSMRYMSRGGSLSPPSRPPASSDAQTHMYAHTRYTVHPDHPMSSGSSSIGMALQPVVPISDEQYTLQSAFGQQSPTHHPRIQAQSLAHRTSHGASSRRRASPYPPSIASSSATAPSASAYSDSQSTVYGSSRDSYSQDRYHQLRHYDADTQHQAHSQQQQHFHRYHHPSSPASETVYRNTVIADAGGGSSGNNGRVTTHGGHGTHIAPSSSYAPSEPAARAASVETNAIRNIRARASAPSEATSAPDTYQTPQPNPSEVEVLLKTYWAAIHPHWPILYKPKFDGFSLFSISEEVPHSLLYAIYALAARLVPERLNDQAADAYRRIAEAELQAEGPFKSHINKCEALFLLSLYYHGEGNQRQAWVLSGLAAMMAFDLGLHKTRRDIKIPPQELEQQVRVFWNIYVYEKVLAAEMGRPVMIRRVHCDARRLSEDQSDEYETLITSPKGEPVILHTISIFNAAVDLFSIMERILNEVHTVSQLPARHMRDKLVADFDRELDDWQKNIGPRCTYPRPDDMHPTRTRYLTHAWYHIAMILLHRPLIPRHRDGQVFVSNVHHKKATEHANQLVDLLAQFAAGADIDKLPPNDAYLIFTAAVIQVFNFCANEPALRDAARPRLEKCIEWLRGLAGTWSAASQFKYLLDTFSQVASNSIMTSHAPRAVASPQDGSAGQDSSVLMHGQRQSGHHEMAYQRSTATRTDAMQTHTDYDESQNLDHGVMTEMQQSQSQAQHSQMTPADADVASVGAGAMQTDAAGEQGFYAQEFLQIENFYWNNYQAVGMQQQQMPGTMEPYPAHNVHTNAQVPLQAQSRPPGEAITHGLQGQHTNNMYLHLVRVLGDAKPQT</sequence>
<dbReference type="SUPFAM" id="SSF57701">
    <property type="entry name" value="Zn2/Cys6 DNA-binding domain"/>
    <property type="match status" value="1"/>
</dbReference>
<organism evidence="10 11">
    <name type="scientific">Schizopora paradoxa</name>
    <dbReference type="NCBI Taxonomy" id="27342"/>
    <lineage>
        <taxon>Eukaryota</taxon>
        <taxon>Fungi</taxon>
        <taxon>Dikarya</taxon>
        <taxon>Basidiomycota</taxon>
        <taxon>Agaricomycotina</taxon>
        <taxon>Agaricomycetes</taxon>
        <taxon>Hymenochaetales</taxon>
        <taxon>Schizoporaceae</taxon>
        <taxon>Schizopora</taxon>
    </lineage>
</organism>
<keyword evidence="6" id="KW-0804">Transcription</keyword>
<feature type="compositionally biased region" description="Polar residues" evidence="8">
    <location>
        <begin position="345"/>
        <end position="355"/>
    </location>
</feature>
<feature type="compositionally biased region" description="Polar residues" evidence="8">
    <location>
        <begin position="461"/>
        <end position="473"/>
    </location>
</feature>
<dbReference type="GO" id="GO:0008270">
    <property type="term" value="F:zinc ion binding"/>
    <property type="evidence" value="ECO:0007669"/>
    <property type="project" value="InterPro"/>
</dbReference>
<feature type="compositionally biased region" description="Acidic residues" evidence="8">
    <location>
        <begin position="195"/>
        <end position="210"/>
    </location>
</feature>
<dbReference type="SMART" id="SM00066">
    <property type="entry name" value="GAL4"/>
    <property type="match status" value="1"/>
</dbReference>
<feature type="region of interest" description="Disordered" evidence="8">
    <location>
        <begin position="291"/>
        <end position="393"/>
    </location>
</feature>
<dbReference type="PROSITE" id="PS00463">
    <property type="entry name" value="ZN2_CY6_FUNGAL_1"/>
    <property type="match status" value="1"/>
</dbReference>
<evidence type="ECO:0000256" key="1">
    <source>
        <dbReference type="ARBA" id="ARBA00004123"/>
    </source>
</evidence>
<evidence type="ECO:0000256" key="7">
    <source>
        <dbReference type="ARBA" id="ARBA00023242"/>
    </source>
</evidence>
<dbReference type="OrthoDB" id="2123952at2759"/>
<dbReference type="InterPro" id="IPR007219">
    <property type="entry name" value="XnlR_reg_dom"/>
</dbReference>
<feature type="compositionally biased region" description="Low complexity" evidence="8">
    <location>
        <begin position="327"/>
        <end position="344"/>
    </location>
</feature>
<evidence type="ECO:0000313" key="10">
    <source>
        <dbReference type="EMBL" id="KLO18327.1"/>
    </source>
</evidence>
<dbReference type="EMBL" id="KQ085895">
    <property type="protein sequence ID" value="KLO18327.1"/>
    <property type="molecule type" value="Genomic_DNA"/>
</dbReference>
<comment type="subcellular location">
    <subcellularLocation>
        <location evidence="1">Nucleus</location>
    </subcellularLocation>
</comment>
<gene>
    <name evidence="10" type="ORF">SCHPADRAFT_899724</name>
</gene>
<feature type="compositionally biased region" description="Polar residues" evidence="8">
    <location>
        <begin position="885"/>
        <end position="894"/>
    </location>
</feature>
<feature type="region of interest" description="Disordered" evidence="8">
    <location>
        <begin position="457"/>
        <end position="476"/>
    </location>
</feature>
<feature type="compositionally biased region" description="Basic and acidic residues" evidence="8">
    <location>
        <begin position="171"/>
        <end position="194"/>
    </location>
</feature>
<dbReference type="Pfam" id="PF04082">
    <property type="entry name" value="Fungal_trans"/>
    <property type="match status" value="1"/>
</dbReference>
<dbReference type="CDD" id="cd12148">
    <property type="entry name" value="fungal_TF_MHR"/>
    <property type="match status" value="1"/>
</dbReference>
<dbReference type="SMART" id="SM00906">
    <property type="entry name" value="Fungal_trans"/>
    <property type="match status" value="1"/>
</dbReference>
<feature type="compositionally biased region" description="Polar residues" evidence="8">
    <location>
        <begin position="911"/>
        <end position="923"/>
    </location>
</feature>
<keyword evidence="2" id="KW-0479">Metal-binding</keyword>
<feature type="region of interest" description="Disordered" evidence="8">
    <location>
        <begin position="1"/>
        <end position="28"/>
    </location>
</feature>
<dbReference type="Proteomes" id="UP000053477">
    <property type="component" value="Unassembled WGS sequence"/>
</dbReference>
<dbReference type="GO" id="GO:0000981">
    <property type="term" value="F:DNA-binding transcription factor activity, RNA polymerase II-specific"/>
    <property type="evidence" value="ECO:0007669"/>
    <property type="project" value="InterPro"/>
</dbReference>
<keyword evidence="7" id="KW-0539">Nucleus</keyword>
<dbReference type="InParanoid" id="A0A0H2S316"/>
<dbReference type="GO" id="GO:0003677">
    <property type="term" value="F:DNA binding"/>
    <property type="evidence" value="ECO:0007669"/>
    <property type="project" value="UniProtKB-KW"/>
</dbReference>
<dbReference type="InterPro" id="IPR051615">
    <property type="entry name" value="Transcr_Regulatory_Elem"/>
</dbReference>
<keyword evidence="11" id="KW-1185">Reference proteome</keyword>
<evidence type="ECO:0000256" key="5">
    <source>
        <dbReference type="ARBA" id="ARBA00023125"/>
    </source>
</evidence>
<reference evidence="10 11" key="1">
    <citation type="submission" date="2015-04" db="EMBL/GenBank/DDBJ databases">
        <title>Complete genome sequence of Schizopora paradoxa KUC8140, a cosmopolitan wood degrader in East Asia.</title>
        <authorList>
            <consortium name="DOE Joint Genome Institute"/>
            <person name="Min B."/>
            <person name="Park H."/>
            <person name="Jang Y."/>
            <person name="Kim J.-J."/>
            <person name="Kim K.H."/>
            <person name="Pangilinan J."/>
            <person name="Lipzen A."/>
            <person name="Riley R."/>
            <person name="Grigoriev I.V."/>
            <person name="Spatafora J.W."/>
            <person name="Choi I.-G."/>
        </authorList>
    </citation>
    <scope>NUCLEOTIDE SEQUENCE [LARGE SCALE GENOMIC DNA]</scope>
    <source>
        <strain evidence="10 11">KUC8140</strain>
    </source>
</reference>
<feature type="compositionally biased region" description="Basic residues" evidence="8">
    <location>
        <begin position="310"/>
        <end position="321"/>
    </location>
</feature>
<dbReference type="GO" id="GO:0005634">
    <property type="term" value="C:nucleus"/>
    <property type="evidence" value="ECO:0007669"/>
    <property type="project" value="UniProtKB-SubCell"/>
</dbReference>
<keyword evidence="3" id="KW-0862">Zinc</keyword>
<dbReference type="GO" id="GO:0006351">
    <property type="term" value="P:DNA-templated transcription"/>
    <property type="evidence" value="ECO:0007669"/>
    <property type="project" value="InterPro"/>
</dbReference>
<evidence type="ECO:0000259" key="9">
    <source>
        <dbReference type="PROSITE" id="PS50048"/>
    </source>
</evidence>
<protein>
    <recommendedName>
        <fullName evidence="9">Zn(2)-C6 fungal-type domain-containing protein</fullName>
    </recommendedName>
</protein>
<dbReference type="PANTHER" id="PTHR31313:SF78">
    <property type="entry name" value="TRANSCRIPTION FACTOR DOMAIN-CONTAINING PROTEIN"/>
    <property type="match status" value="1"/>
</dbReference>
<dbReference type="STRING" id="27342.A0A0H2S316"/>
<feature type="compositionally biased region" description="Polar residues" evidence="8">
    <location>
        <begin position="291"/>
        <end position="309"/>
    </location>
</feature>
<dbReference type="PROSITE" id="PS50048">
    <property type="entry name" value="ZN2_CY6_FUNGAL_2"/>
    <property type="match status" value="1"/>
</dbReference>
<dbReference type="PANTHER" id="PTHR31313">
    <property type="entry name" value="TY1 ENHANCER ACTIVATOR"/>
    <property type="match status" value="1"/>
</dbReference>
<dbReference type="AlphaFoldDB" id="A0A0H2S316"/>
<feature type="domain" description="Zn(2)-C6 fungal-type" evidence="9">
    <location>
        <begin position="37"/>
        <end position="67"/>
    </location>
</feature>
<name>A0A0H2S316_9AGAM</name>